<feature type="binding site" evidence="4">
    <location>
        <position position="58"/>
    </location>
    <ligand>
        <name>Zn(2+)</name>
        <dbReference type="ChEBI" id="CHEBI:29105"/>
    </ligand>
</feature>
<feature type="binding site" evidence="4">
    <location>
        <position position="205"/>
    </location>
    <ligand>
        <name>substrate</name>
    </ligand>
</feature>
<dbReference type="SUPFAM" id="SSF51338">
    <property type="entry name" value="Composite domain of metallo-dependent hydrolases"/>
    <property type="match status" value="1"/>
</dbReference>
<feature type="domain" description="Amidohydrolase-related" evidence="5">
    <location>
        <begin position="47"/>
        <end position="393"/>
    </location>
</feature>
<dbReference type="InterPro" id="IPR011059">
    <property type="entry name" value="Metal-dep_hydrolase_composite"/>
</dbReference>
<gene>
    <name evidence="4" type="primary">mtaD</name>
    <name evidence="6" type="ORF">BHU72_08275</name>
</gene>
<dbReference type="FunFam" id="3.20.20.140:FF:000014">
    <property type="entry name" value="5-methylthioadenosine/S-adenosylhomocysteine deaminase"/>
    <property type="match status" value="1"/>
</dbReference>
<dbReference type="OrthoDB" id="9807210at2"/>
<feature type="binding site" evidence="4">
    <location>
        <position position="56"/>
    </location>
    <ligand>
        <name>Zn(2+)</name>
        <dbReference type="ChEBI" id="CHEBI:29105"/>
    </ligand>
</feature>
<reference evidence="6 7" key="1">
    <citation type="submission" date="2016-09" db="EMBL/GenBank/DDBJ databases">
        <title>Desulfuribacillus arsenicus sp. nov., an obligately anaerobic, dissimilatory arsenic- and antimonate-reducing bacterium isolated from anoxic sediments.</title>
        <authorList>
            <person name="Abin C.A."/>
            <person name="Hollibaugh J.T."/>
        </authorList>
    </citation>
    <scope>NUCLEOTIDE SEQUENCE [LARGE SCALE GENOMIC DNA]</scope>
    <source>
        <strain evidence="6 7">MLFW-2</strain>
    </source>
</reference>
<feature type="binding site" evidence="4">
    <location>
        <position position="137"/>
    </location>
    <ligand>
        <name>substrate</name>
    </ligand>
</feature>
<dbReference type="CDD" id="cd01298">
    <property type="entry name" value="ATZ_TRZ_like"/>
    <property type="match status" value="1"/>
</dbReference>
<proteinExistence type="inferred from homology"/>
<comment type="caution">
    <text evidence="4">Lacks conserved residue(s) required for the propagation of feature annotation.</text>
</comment>
<dbReference type="AlphaFoldDB" id="A0A1E5L413"/>
<evidence type="ECO:0000256" key="1">
    <source>
        <dbReference type="ARBA" id="ARBA00022723"/>
    </source>
</evidence>
<evidence type="ECO:0000256" key="4">
    <source>
        <dbReference type="HAMAP-Rule" id="MF_01281"/>
    </source>
</evidence>
<comment type="similarity">
    <text evidence="4">Belongs to the metallo-dependent hydrolases superfamily. MTA/SAH deaminase family.</text>
</comment>
<dbReference type="InterPro" id="IPR032466">
    <property type="entry name" value="Metal_Hydrolase"/>
</dbReference>
<dbReference type="Gene3D" id="2.30.40.10">
    <property type="entry name" value="Urease, subunit C, domain 1"/>
    <property type="match status" value="1"/>
</dbReference>
<dbReference type="PANTHER" id="PTHR43794">
    <property type="entry name" value="AMINOHYDROLASE SSNA-RELATED"/>
    <property type="match status" value="1"/>
</dbReference>
<sequence>MEKNWKPELLDIIIEGQIIRKVKKLSSDEIQEYKNNNYECIDLSGKVIMPGFVNTHGHAAMTLLRGYGDDLPLQEWLETKIWPFEGQLSDDDIYWGTKLAVIEMIQSGTTCFADMYFSMEHVAKAVEETGIRACLSRGLIGFSPNKDIALQESKDFIKKWHNKSEGRITCTLGPHAPYTCPPEFLDRVIALANELDTPLQIHISETKKEVEDCYNQYGMSPVEHLEKVGVFTRPTIAAHCVHLSDNDIEIFKKYDVKICHNPGSNLKLASGIAPIPKLLQEGLTVSIGTDGASSNNNLDMLEELRLTALIHKGASFDPLAIPARTALEIATIEGAKTLRIDQQVGTIIEGKQADIIAFDTEYAHYYPKFDLVSHIVYSANSRDISHVWVAGKQLLKNRELHMDTVKVFNKCEEIAQRIIAELKK</sequence>
<accession>A0A1E5L413</accession>
<feature type="binding site" evidence="4">
    <location>
        <position position="175"/>
    </location>
    <ligand>
        <name>substrate</name>
    </ligand>
</feature>
<dbReference type="EC" id="3.5.4.28" evidence="4"/>
<feature type="binding site" evidence="4">
    <location>
        <position position="290"/>
    </location>
    <ligand>
        <name>substrate</name>
    </ligand>
</feature>
<dbReference type="InterPro" id="IPR023512">
    <property type="entry name" value="Deaminase_MtaD/DadD"/>
</dbReference>
<evidence type="ECO:0000256" key="2">
    <source>
        <dbReference type="ARBA" id="ARBA00022801"/>
    </source>
</evidence>
<evidence type="ECO:0000313" key="6">
    <source>
        <dbReference type="EMBL" id="OEH84845.1"/>
    </source>
</evidence>
<name>A0A1E5L413_9FIRM</name>
<feature type="binding site" evidence="4">
    <location>
        <position position="85"/>
    </location>
    <ligand>
        <name>substrate</name>
    </ligand>
</feature>
<dbReference type="Pfam" id="PF01979">
    <property type="entry name" value="Amidohydro_1"/>
    <property type="match status" value="1"/>
</dbReference>
<keyword evidence="7" id="KW-1185">Reference proteome</keyword>
<feature type="binding site" evidence="4">
    <location>
        <position position="290"/>
    </location>
    <ligand>
        <name>Zn(2+)</name>
        <dbReference type="ChEBI" id="CHEBI:29105"/>
    </ligand>
</feature>
<comment type="catalytic activity">
    <reaction evidence="4">
        <text>S-adenosyl-L-homocysteine + H2O + H(+) = S-inosyl-L-homocysteine + NH4(+)</text>
        <dbReference type="Rhea" id="RHEA:20716"/>
        <dbReference type="ChEBI" id="CHEBI:15377"/>
        <dbReference type="ChEBI" id="CHEBI:15378"/>
        <dbReference type="ChEBI" id="CHEBI:28938"/>
        <dbReference type="ChEBI" id="CHEBI:57856"/>
        <dbReference type="ChEBI" id="CHEBI:57985"/>
        <dbReference type="EC" id="3.5.4.28"/>
    </reaction>
</comment>
<dbReference type="Gene3D" id="3.20.20.140">
    <property type="entry name" value="Metal-dependent hydrolases"/>
    <property type="match status" value="1"/>
</dbReference>
<feature type="binding site" evidence="4">
    <location>
        <position position="202"/>
    </location>
    <ligand>
        <name>Zn(2+)</name>
        <dbReference type="ChEBI" id="CHEBI:29105"/>
    </ligand>
</feature>
<keyword evidence="1 4" id="KW-0479">Metal-binding</keyword>
<dbReference type="HAMAP" id="MF_01281">
    <property type="entry name" value="MTA_SAH_deamin"/>
    <property type="match status" value="1"/>
</dbReference>
<protein>
    <recommendedName>
        <fullName evidence="4">5-methylthioadenosine/S-adenosylhomocysteine deaminase</fullName>
        <shortName evidence="4">MTA/SAH deaminase</shortName>
        <ecNumber evidence="4">3.5.4.28</ecNumber>
        <ecNumber evidence="4">3.5.4.31</ecNumber>
    </recommendedName>
</protein>
<dbReference type="Proteomes" id="UP000095255">
    <property type="component" value="Unassembled WGS sequence"/>
</dbReference>
<dbReference type="EMBL" id="MJAT01000036">
    <property type="protein sequence ID" value="OEH84845.1"/>
    <property type="molecule type" value="Genomic_DNA"/>
</dbReference>
<dbReference type="GO" id="GO:0090614">
    <property type="term" value="F:5'-methylthioadenosine deaminase activity"/>
    <property type="evidence" value="ECO:0007669"/>
    <property type="project" value="UniProtKB-UniRule"/>
</dbReference>
<dbReference type="InterPro" id="IPR050287">
    <property type="entry name" value="MTA/SAH_deaminase"/>
</dbReference>
<dbReference type="PANTHER" id="PTHR43794:SF11">
    <property type="entry name" value="AMIDOHYDROLASE-RELATED DOMAIN-CONTAINING PROTEIN"/>
    <property type="match status" value="1"/>
</dbReference>
<dbReference type="InterPro" id="IPR006680">
    <property type="entry name" value="Amidohydro-rel"/>
</dbReference>
<dbReference type="EC" id="3.5.4.31" evidence="4"/>
<comment type="cofactor">
    <cofactor evidence="4">
        <name>Zn(2+)</name>
        <dbReference type="ChEBI" id="CHEBI:29105"/>
    </cofactor>
    <text evidence="4">Binds 1 zinc ion per subunit.</text>
</comment>
<keyword evidence="3 4" id="KW-0862">Zinc</keyword>
<dbReference type="STRING" id="1390249.BHU72_08275"/>
<evidence type="ECO:0000256" key="3">
    <source>
        <dbReference type="ARBA" id="ARBA00022833"/>
    </source>
</evidence>
<dbReference type="GO" id="GO:0046872">
    <property type="term" value="F:metal ion binding"/>
    <property type="evidence" value="ECO:0007669"/>
    <property type="project" value="UniProtKB-KW"/>
</dbReference>
<keyword evidence="2 4" id="KW-0378">Hydrolase</keyword>
<dbReference type="SUPFAM" id="SSF51556">
    <property type="entry name" value="Metallo-dependent hydrolases"/>
    <property type="match status" value="1"/>
</dbReference>
<comment type="catalytic activity">
    <reaction evidence="4">
        <text>S-methyl-5'-thioadenosine + H2O + H(+) = S-methyl-5'-thioinosine + NH4(+)</text>
        <dbReference type="Rhea" id="RHEA:25025"/>
        <dbReference type="ChEBI" id="CHEBI:15377"/>
        <dbReference type="ChEBI" id="CHEBI:15378"/>
        <dbReference type="ChEBI" id="CHEBI:17509"/>
        <dbReference type="ChEBI" id="CHEBI:28938"/>
        <dbReference type="ChEBI" id="CHEBI:48595"/>
        <dbReference type="EC" id="3.5.4.31"/>
    </reaction>
</comment>
<comment type="function">
    <text evidence="4">Catalyzes the deamination of 5-methylthioadenosine and S-adenosyl-L-homocysteine into 5-methylthioinosine and S-inosyl-L-homocysteine, respectively. Is also able to deaminate adenosine.</text>
</comment>
<comment type="caution">
    <text evidence="6">The sequence shown here is derived from an EMBL/GenBank/DDBJ whole genome shotgun (WGS) entry which is preliminary data.</text>
</comment>
<evidence type="ECO:0000259" key="5">
    <source>
        <dbReference type="Pfam" id="PF01979"/>
    </source>
</evidence>
<evidence type="ECO:0000313" key="7">
    <source>
        <dbReference type="Proteomes" id="UP000095255"/>
    </source>
</evidence>
<dbReference type="GO" id="GO:0050270">
    <property type="term" value="F:S-adenosylhomocysteine deaminase activity"/>
    <property type="evidence" value="ECO:0007669"/>
    <property type="project" value="UniProtKB-UniRule"/>
</dbReference>
<organism evidence="6 7">
    <name type="scientific">Desulfuribacillus stibiiarsenatis</name>
    <dbReference type="NCBI Taxonomy" id="1390249"/>
    <lineage>
        <taxon>Bacteria</taxon>
        <taxon>Bacillati</taxon>
        <taxon>Bacillota</taxon>
        <taxon>Desulfuribacillia</taxon>
        <taxon>Desulfuribacillales</taxon>
        <taxon>Desulfuribacillaceae</taxon>
        <taxon>Desulfuribacillus</taxon>
    </lineage>
</organism>